<dbReference type="EMBL" id="ACDP02000011">
    <property type="protein sequence ID" value="EEO27890.2"/>
    <property type="molecule type" value="Genomic_DNA"/>
</dbReference>
<feature type="compositionally biased region" description="Basic and acidic residues" evidence="1">
    <location>
        <begin position="87"/>
        <end position="103"/>
    </location>
</feature>
<organism evidence="2 3">
    <name type="scientific">Oxalobacter paraformigenes</name>
    <dbReference type="NCBI Taxonomy" id="556268"/>
    <lineage>
        <taxon>Bacteria</taxon>
        <taxon>Pseudomonadati</taxon>
        <taxon>Pseudomonadota</taxon>
        <taxon>Betaproteobacteria</taxon>
        <taxon>Burkholderiales</taxon>
        <taxon>Oxalobacteraceae</taxon>
        <taxon>Oxalobacter</taxon>
    </lineage>
</organism>
<proteinExistence type="predicted"/>
<name>C3X3V4_9BURK</name>
<dbReference type="Proteomes" id="UP000003973">
    <property type="component" value="Unassembled WGS sequence"/>
</dbReference>
<feature type="region of interest" description="Disordered" evidence="1">
    <location>
        <begin position="63"/>
        <end position="103"/>
    </location>
</feature>
<keyword evidence="3" id="KW-1185">Reference proteome</keyword>
<dbReference type="HOGENOM" id="CLU_2130951_0_0_4"/>
<evidence type="ECO:0000256" key="1">
    <source>
        <dbReference type="SAM" id="MobiDB-lite"/>
    </source>
</evidence>
<evidence type="ECO:0000313" key="2">
    <source>
        <dbReference type="EMBL" id="EEO27890.2"/>
    </source>
</evidence>
<dbReference type="RefSeq" id="WP_020994961.1">
    <property type="nucleotide sequence ID" value="NZ_CABMNL010000001.1"/>
</dbReference>
<accession>C3X3V4</accession>
<reference evidence="2" key="1">
    <citation type="submission" date="2011-10" db="EMBL/GenBank/DDBJ databases">
        <title>The Genome Sequence of Oxalobacter formigenes HOxBLS.</title>
        <authorList>
            <consortium name="The Broad Institute Genome Sequencing Platform"/>
            <person name="Earl A."/>
            <person name="Ward D."/>
            <person name="Feldgarden M."/>
            <person name="Gevers D."/>
            <person name="Allison M.J."/>
            <person name="Humphrey S."/>
            <person name="Young S.K."/>
            <person name="Zeng Q."/>
            <person name="Gargeya S."/>
            <person name="Fitzgerald M."/>
            <person name="Haas B."/>
            <person name="Abouelleil A."/>
            <person name="Alvarado L."/>
            <person name="Arachchi H.M."/>
            <person name="Berlin A."/>
            <person name="Brown A."/>
            <person name="Chapman S.B."/>
            <person name="Chen Z."/>
            <person name="Dunbar C."/>
            <person name="Freedman E."/>
            <person name="Gearin G."/>
            <person name="Goldberg J."/>
            <person name="Griggs A."/>
            <person name="Gujja S."/>
            <person name="Heiman D."/>
            <person name="Howarth C."/>
            <person name="Larson L."/>
            <person name="Lui A."/>
            <person name="MacDonald P.J.P."/>
            <person name="Montmayeur A."/>
            <person name="Murphy C."/>
            <person name="Neiman D."/>
            <person name="Pearson M."/>
            <person name="Priest M."/>
            <person name="Roberts A."/>
            <person name="Saif S."/>
            <person name="Shea T."/>
            <person name="Shenoy N."/>
            <person name="Sisk P."/>
            <person name="Stolte C."/>
            <person name="Sykes S."/>
            <person name="Wortman J."/>
            <person name="Nusbaum C."/>
            <person name="Birren B."/>
        </authorList>
    </citation>
    <scope>NUCLEOTIDE SEQUENCE [LARGE SCALE GENOMIC DNA]</scope>
    <source>
        <strain evidence="2">HOxBLS</strain>
    </source>
</reference>
<comment type="caution">
    <text evidence="2">The sequence shown here is derived from an EMBL/GenBank/DDBJ whole genome shotgun (WGS) entry which is preliminary data.</text>
</comment>
<dbReference type="AlphaFoldDB" id="C3X3V4"/>
<protein>
    <submittedName>
        <fullName evidence="2">Uncharacterized protein</fullName>
    </submittedName>
</protein>
<sequence length="113" mass="12215">MHALIDKTGRVIETAAVPFDVHPDFRWIEAPGHVQTGHVYADGRFTAPAVSLPLAEKPAMTGQEAAAVSATPASSFSETPVTATAEPETKAGPEREIQAEPFQRLEIHIHLHR</sequence>
<gene>
    <name evidence="2" type="ORF">OFAG_01043</name>
</gene>
<evidence type="ECO:0000313" key="3">
    <source>
        <dbReference type="Proteomes" id="UP000003973"/>
    </source>
</evidence>